<dbReference type="OrthoDB" id="529273at2759"/>
<keyword evidence="1" id="KW-0472">Membrane</keyword>
<gene>
    <name evidence="1" type="ORF">FRX31_028231</name>
</gene>
<proteinExistence type="predicted"/>
<sequence>MATKLRGSITFLPLKDLRYAKTVMDGNTWFMNSLSDIYEEDEVEHLYFPSEASKGRLLCISGRNSHNGGKNLYALAWRDSLPNNARIMGGLTFMSDTYYDYNNLWHGLSAVAPFVGWYQRKGCEKPSRWVLYHRGELRTSWKPPLQK</sequence>
<keyword evidence="2" id="KW-1185">Reference proteome</keyword>
<name>A0A7J6VAR5_THATH</name>
<evidence type="ECO:0000313" key="1">
    <source>
        <dbReference type="EMBL" id="KAF5182184.1"/>
    </source>
</evidence>
<dbReference type="Proteomes" id="UP000554482">
    <property type="component" value="Unassembled WGS sequence"/>
</dbReference>
<accession>A0A7J6VAR5</accession>
<dbReference type="AlphaFoldDB" id="A0A7J6VAR5"/>
<dbReference type="EMBL" id="JABWDY010035130">
    <property type="protein sequence ID" value="KAF5182184.1"/>
    <property type="molecule type" value="Genomic_DNA"/>
</dbReference>
<keyword evidence="1" id="KW-0812">Transmembrane</keyword>
<evidence type="ECO:0000313" key="2">
    <source>
        <dbReference type="Proteomes" id="UP000554482"/>
    </source>
</evidence>
<organism evidence="1 2">
    <name type="scientific">Thalictrum thalictroides</name>
    <name type="common">Rue-anemone</name>
    <name type="synonym">Anemone thalictroides</name>
    <dbReference type="NCBI Taxonomy" id="46969"/>
    <lineage>
        <taxon>Eukaryota</taxon>
        <taxon>Viridiplantae</taxon>
        <taxon>Streptophyta</taxon>
        <taxon>Embryophyta</taxon>
        <taxon>Tracheophyta</taxon>
        <taxon>Spermatophyta</taxon>
        <taxon>Magnoliopsida</taxon>
        <taxon>Ranunculales</taxon>
        <taxon>Ranunculaceae</taxon>
        <taxon>Thalictroideae</taxon>
        <taxon>Thalictrum</taxon>
    </lineage>
</organism>
<comment type="caution">
    <text evidence="1">The sequence shown here is derived from an EMBL/GenBank/DDBJ whole genome shotgun (WGS) entry which is preliminary data.</text>
</comment>
<reference evidence="1 2" key="1">
    <citation type="submission" date="2020-06" db="EMBL/GenBank/DDBJ databases">
        <title>Transcriptomic and genomic resources for Thalictrum thalictroides and T. hernandezii: Facilitating candidate gene discovery in an emerging model plant lineage.</title>
        <authorList>
            <person name="Arias T."/>
            <person name="Riano-Pachon D.M."/>
            <person name="Di Stilio V.S."/>
        </authorList>
    </citation>
    <scope>NUCLEOTIDE SEQUENCE [LARGE SCALE GENOMIC DNA]</scope>
    <source>
        <strain evidence="2">cv. WT478/WT964</strain>
        <tissue evidence="1">Leaves</tissue>
    </source>
</reference>
<protein>
    <submittedName>
        <fullName evidence="1">Transmembrane protein</fullName>
    </submittedName>
</protein>